<feature type="binding site" evidence="9">
    <location>
        <begin position="999"/>
        <end position="1000"/>
    </location>
    <ligand>
        <name>substrate</name>
    </ligand>
</feature>
<feature type="binding site" evidence="9">
    <location>
        <begin position="837"/>
        <end position="838"/>
    </location>
    <ligand>
        <name>substrate</name>
    </ligand>
</feature>
<dbReference type="PANTHER" id="PTHR10551:SF13">
    <property type="entry name" value="GLUCAN 1,3-BETA-GLUCOSIDASE ARB_04467-RELATED"/>
    <property type="match status" value="1"/>
</dbReference>
<dbReference type="SMART" id="SM00855">
    <property type="entry name" value="PGAM"/>
    <property type="match status" value="1"/>
</dbReference>
<dbReference type="PROSITE" id="PS00175">
    <property type="entry name" value="PG_MUTASE"/>
    <property type="match status" value="1"/>
</dbReference>
<dbReference type="Pfam" id="PF25490">
    <property type="entry name" value="DUF7910"/>
    <property type="match status" value="1"/>
</dbReference>
<protein>
    <recommendedName>
        <fullName evidence="3">phosphoglycerate mutase (2,3-diphosphoglycerate-dependent)</fullName>
        <ecNumber evidence="3">5.4.2.11</ecNumber>
    </recommendedName>
</protein>
<feature type="signal peptide" evidence="11">
    <location>
        <begin position="1"/>
        <end position="26"/>
    </location>
</feature>
<accession>A0A4P1R3F7</accession>
<keyword evidence="6" id="KW-0413">Isomerase</keyword>
<comment type="similarity">
    <text evidence="2">Belongs to the phosphoglycerate mutase family. BPG-dependent PGAM subfamily.</text>
</comment>
<dbReference type="InterPro" id="IPR013078">
    <property type="entry name" value="His_Pase_superF_clade-1"/>
</dbReference>
<dbReference type="GO" id="GO:0006096">
    <property type="term" value="P:glycolytic process"/>
    <property type="evidence" value="ECO:0007669"/>
    <property type="project" value="UniProtKB-KW"/>
</dbReference>
<feature type="active site" description="Proton donor/acceptor" evidence="8">
    <location>
        <position position="928"/>
    </location>
</feature>
<dbReference type="Proteomes" id="UP000188354">
    <property type="component" value="Chromosome LG12"/>
</dbReference>
<keyword evidence="11" id="KW-0732">Signal</keyword>
<keyword evidence="15" id="KW-1185">Reference proteome</keyword>
<dbReference type="Gene3D" id="3.20.20.80">
    <property type="entry name" value="Glycosidases"/>
    <property type="match status" value="2"/>
</dbReference>
<evidence type="ECO:0000256" key="5">
    <source>
        <dbReference type="ARBA" id="ARBA00023152"/>
    </source>
</evidence>
<proteinExistence type="inferred from homology"/>
<evidence type="ECO:0000313" key="14">
    <source>
        <dbReference type="EMBL" id="OIW00420.1"/>
    </source>
</evidence>
<comment type="similarity">
    <text evidence="1">Belongs to the glycosyl hydrolase 5 (cellulase A) family.</text>
</comment>
<keyword evidence="5" id="KW-0324">Glycolysis</keyword>
<evidence type="ECO:0000256" key="3">
    <source>
        <dbReference type="ARBA" id="ARBA00012028"/>
    </source>
</evidence>
<keyword evidence="4" id="KW-0378">Hydrolase</keyword>
<dbReference type="EMBL" id="CM007372">
    <property type="protein sequence ID" value="OIW00420.1"/>
    <property type="molecule type" value="Genomic_DNA"/>
</dbReference>
<dbReference type="NCBIfam" id="NF002217">
    <property type="entry name" value="PRK01112.1"/>
    <property type="match status" value="1"/>
</dbReference>
<dbReference type="InterPro" id="IPR010431">
    <property type="entry name" value="Fascin"/>
</dbReference>
<feature type="binding site" evidence="9">
    <location>
        <position position="874"/>
    </location>
    <ligand>
        <name>substrate</name>
    </ligand>
</feature>
<evidence type="ECO:0000256" key="6">
    <source>
        <dbReference type="ARBA" id="ARBA00023235"/>
    </source>
</evidence>
<evidence type="ECO:0000256" key="9">
    <source>
        <dbReference type="PIRSR" id="PIRSR613078-2"/>
    </source>
</evidence>
<gene>
    <name evidence="14" type="ORF">TanjilG_05770</name>
</gene>
<feature type="site" description="Transition state stabilizer" evidence="10">
    <location>
        <position position="998"/>
    </location>
</feature>
<dbReference type="GO" id="GO:0015629">
    <property type="term" value="C:actin cytoskeleton"/>
    <property type="evidence" value="ECO:0007669"/>
    <property type="project" value="TreeGrafter"/>
</dbReference>
<dbReference type="CDD" id="cd07067">
    <property type="entry name" value="HP_PGM_like"/>
    <property type="match status" value="1"/>
</dbReference>
<dbReference type="InterPro" id="IPR018087">
    <property type="entry name" value="Glyco_hydro_5_CS"/>
</dbReference>
<evidence type="ECO:0000256" key="11">
    <source>
        <dbReference type="SAM" id="SignalP"/>
    </source>
</evidence>
<evidence type="ECO:0000256" key="2">
    <source>
        <dbReference type="ARBA" id="ARBA00006717"/>
    </source>
</evidence>
<dbReference type="AlphaFoldDB" id="A0A4P1R3F7"/>
<feature type="chain" id="PRO_5020033600" description="phosphoglycerate mutase (2,3-diphosphoglycerate-dependent)" evidence="11">
    <location>
        <begin position="27"/>
        <end position="1070"/>
    </location>
</feature>
<dbReference type="GO" id="GO:0051017">
    <property type="term" value="P:actin filament bundle assembly"/>
    <property type="evidence" value="ECO:0007669"/>
    <property type="project" value="TreeGrafter"/>
</dbReference>
<feature type="binding site" evidence="9">
    <location>
        <position position="939"/>
    </location>
    <ligand>
        <name>substrate</name>
    </ligand>
</feature>
<dbReference type="InterPro" id="IPR057232">
    <property type="entry name" value="DUF7910"/>
</dbReference>
<dbReference type="PROSITE" id="PS00659">
    <property type="entry name" value="GLYCOSYL_HYDROL_F5"/>
    <property type="match status" value="2"/>
</dbReference>
<evidence type="ECO:0000256" key="7">
    <source>
        <dbReference type="ARBA" id="ARBA00023295"/>
    </source>
</evidence>
<dbReference type="SUPFAM" id="SSF50405">
    <property type="entry name" value="Actin-crosslinking proteins"/>
    <property type="match status" value="1"/>
</dbReference>
<dbReference type="HAMAP" id="MF_01039">
    <property type="entry name" value="PGAM_GpmA"/>
    <property type="match status" value="1"/>
</dbReference>
<dbReference type="InterPro" id="IPR029033">
    <property type="entry name" value="His_PPase_superfam"/>
</dbReference>
<dbReference type="GO" id="GO:0016477">
    <property type="term" value="P:cell migration"/>
    <property type="evidence" value="ECO:0007669"/>
    <property type="project" value="TreeGrafter"/>
</dbReference>
<dbReference type="Gene3D" id="3.40.50.1240">
    <property type="entry name" value="Phosphoglycerate mutase-like"/>
    <property type="match status" value="1"/>
</dbReference>
<dbReference type="Pfam" id="PF00300">
    <property type="entry name" value="His_Phos_1"/>
    <property type="match status" value="2"/>
</dbReference>
<name>A0A4P1R3F7_LUPAN</name>
<dbReference type="GO" id="GO:0007163">
    <property type="term" value="P:establishment or maintenance of cell polarity"/>
    <property type="evidence" value="ECO:0007669"/>
    <property type="project" value="TreeGrafter"/>
</dbReference>
<dbReference type="Gramene" id="OIW00420">
    <property type="protein sequence ID" value="OIW00420"/>
    <property type="gene ID" value="TanjilG_05770"/>
</dbReference>
<dbReference type="Gene3D" id="2.80.10.50">
    <property type="match status" value="1"/>
</dbReference>
<evidence type="ECO:0000256" key="1">
    <source>
        <dbReference type="ARBA" id="ARBA00005641"/>
    </source>
</evidence>
<dbReference type="Pfam" id="PF00150">
    <property type="entry name" value="Cellulase"/>
    <property type="match status" value="2"/>
</dbReference>
<sequence>MGNQLLYWKLVLAFYISCHFVAVAQSEDFTLPIKAVNLGNWLVTEGSMKPSLFDGIINKDLLDGTQVQLMSTKLQKYLCAEHGGGSILVLNRTRARGWETFRLWRVNESAFNFRVSNKQFVKQGKGNKLVADSDSPTHMETFQIVRNDGDPNRVRIRAPNGLFLQAISETLVIADYEGSAWDENDPSVFNMTVLTDRSLNGEYQITNGYGPDKAPQIMQDHWNTYITEDDFRFMSENGLNAVRVPVGWWIVHDPTPPKPFVGGSLKILDNVFTWAQNYGMKVIVDLHAAQGSQNGRSHSASRDGYQEWGDSYIPDTVATIDFLAERYGNRSNLVAIELMNEPVGVNLQSLKNYYQAAYEAIRKHTLSAYVIMSNPLDRDSKVLLSFAGAFNRVVIDVHYYSLFSDTFNNMNVQQNIDYIRKQRASDLSSLTSSNGPLIFVGEWSGVWKIESASKLDYQVFEKVQIDVYSRATFGWAYWSYKCNSNYWSLKWMIENNYAISETLVIADYEGSAWDENDPSVFNMTVLTDRSLNGEYQITNGYGPDKAPQIMQDHWNTYITEDDFRFMSENGLNAVRVPVGWWIVHDPTPPKPFVGGSLKILDNVFTWAQNYGMKVIVDLHAAQGSQNGRSHSASRDGYQEWGDSYIPDTVATIDFLAERYGNRSNLVAIELMNEPVGVNLQSLKNYYQAAYEAIRKHTLSAYVIMSNPLDRDSKVLLSFAGAFNRVVIDVHYYSLFSDTFNNMNVQQNIDYIRKQRASDLSSLTSSNGPLIFVGEWSGVWKIESASKLDYQVFEKVQIDVYSRATFGWAYWSYKCESESSLILIRHGESLWNEKNLFTGCCDVPLTKRGVEEAIEAGKRISYIPIDMIFTSALIRAQMTAMLAMTQHRQKKVPIIIHNESEQATTWTRVYSGKTMNQSIPVITAWQLNERMYGELQGLNKQETAERYGKEKVYEWRRSYDIPPPKGESLEMCSQRAVAYFKDFIEPQLKSGKHVMLAAHGNSLRSIIMYLEKLTSQEVTDLELSTGIPLLYIYKEGKFMSRGSPVGPSEADVYAYTQNLAVYRQQLEEMPH</sequence>
<feature type="active site" description="Tele-phosphohistidine intermediate" evidence="8">
    <location>
        <position position="825"/>
    </location>
</feature>
<dbReference type="PANTHER" id="PTHR10551">
    <property type="entry name" value="FASCIN"/>
    <property type="match status" value="1"/>
</dbReference>
<dbReference type="SUPFAM" id="SSF51445">
    <property type="entry name" value="(Trans)glycosidases"/>
    <property type="match status" value="2"/>
</dbReference>
<feature type="domain" description="DUF7910" evidence="13">
    <location>
        <begin position="58"/>
        <end position="193"/>
    </location>
</feature>
<dbReference type="InterPro" id="IPR008999">
    <property type="entry name" value="Actin-crosslinking"/>
</dbReference>
<evidence type="ECO:0000256" key="8">
    <source>
        <dbReference type="PIRSR" id="PIRSR613078-1"/>
    </source>
</evidence>
<evidence type="ECO:0000256" key="10">
    <source>
        <dbReference type="PIRSR" id="PIRSR613078-3"/>
    </source>
</evidence>
<dbReference type="FunFam" id="2.80.10.50:FF:000056">
    <property type="entry name" value="Glucan 1,3-beta-glucosidase A"/>
    <property type="match status" value="1"/>
</dbReference>
<dbReference type="InterPro" id="IPR017853">
    <property type="entry name" value="GH"/>
</dbReference>
<feature type="binding site" evidence="9">
    <location>
        <begin position="824"/>
        <end position="831"/>
    </location>
    <ligand>
        <name>substrate</name>
    </ligand>
</feature>
<dbReference type="InterPro" id="IPR005952">
    <property type="entry name" value="Phosphogly_mut1"/>
</dbReference>
<keyword evidence="7" id="KW-0326">Glycosidase</keyword>
<dbReference type="InterPro" id="IPR001547">
    <property type="entry name" value="Glyco_hydro_5"/>
</dbReference>
<feature type="domain" description="Glycoside hydrolase family 5" evidence="12">
    <location>
        <begin position="550"/>
        <end position="813"/>
    </location>
</feature>
<feature type="domain" description="Glycoside hydrolase family 5" evidence="12">
    <location>
        <begin position="218"/>
        <end position="482"/>
    </location>
</feature>
<organism evidence="14 15">
    <name type="scientific">Lupinus angustifolius</name>
    <name type="common">Narrow-leaved blue lupine</name>
    <dbReference type="NCBI Taxonomy" id="3871"/>
    <lineage>
        <taxon>Eukaryota</taxon>
        <taxon>Viridiplantae</taxon>
        <taxon>Streptophyta</taxon>
        <taxon>Embryophyta</taxon>
        <taxon>Tracheophyta</taxon>
        <taxon>Spermatophyta</taxon>
        <taxon>Magnoliopsida</taxon>
        <taxon>eudicotyledons</taxon>
        <taxon>Gunneridae</taxon>
        <taxon>Pentapetalae</taxon>
        <taxon>rosids</taxon>
        <taxon>fabids</taxon>
        <taxon>Fabales</taxon>
        <taxon>Fabaceae</taxon>
        <taxon>Papilionoideae</taxon>
        <taxon>50 kb inversion clade</taxon>
        <taxon>genistoids sensu lato</taxon>
        <taxon>core genistoids</taxon>
        <taxon>Genisteae</taxon>
        <taxon>Lupinus</taxon>
    </lineage>
</organism>
<evidence type="ECO:0000313" key="15">
    <source>
        <dbReference type="Proteomes" id="UP000188354"/>
    </source>
</evidence>
<evidence type="ECO:0000256" key="4">
    <source>
        <dbReference type="ARBA" id="ARBA00022801"/>
    </source>
</evidence>
<reference evidence="14 15" key="1">
    <citation type="journal article" date="2017" name="Plant Biotechnol. J.">
        <title>A comprehensive draft genome sequence for lupin (Lupinus angustifolius), an emerging health food: insights into plant-microbe interactions and legume evolution.</title>
        <authorList>
            <person name="Hane J.K."/>
            <person name="Ming Y."/>
            <person name="Kamphuis L.G."/>
            <person name="Nelson M.N."/>
            <person name="Garg G."/>
            <person name="Atkins C.A."/>
            <person name="Bayer P.E."/>
            <person name="Bravo A."/>
            <person name="Bringans S."/>
            <person name="Cannon S."/>
            <person name="Edwards D."/>
            <person name="Foley R."/>
            <person name="Gao L.L."/>
            <person name="Harrison M.J."/>
            <person name="Huang W."/>
            <person name="Hurgobin B."/>
            <person name="Li S."/>
            <person name="Liu C.W."/>
            <person name="McGrath A."/>
            <person name="Morahan G."/>
            <person name="Murray J."/>
            <person name="Weller J."/>
            <person name="Jian J."/>
            <person name="Singh K.B."/>
        </authorList>
    </citation>
    <scope>NUCLEOTIDE SEQUENCE [LARGE SCALE GENOMIC DNA]</scope>
    <source>
        <strain evidence="15">cv. Tanjil</strain>
        <tissue evidence="14">Whole plant</tissue>
    </source>
</reference>
<feature type="binding site" evidence="9">
    <location>
        <begin position="928"/>
        <end position="931"/>
    </location>
    <ligand>
        <name>substrate</name>
    </ligand>
</feature>
<dbReference type="EC" id="5.4.2.11" evidence="3"/>
<dbReference type="GO" id="GO:0005737">
    <property type="term" value="C:cytoplasm"/>
    <property type="evidence" value="ECO:0007669"/>
    <property type="project" value="TreeGrafter"/>
</dbReference>
<evidence type="ECO:0000259" key="12">
    <source>
        <dbReference type="Pfam" id="PF00150"/>
    </source>
</evidence>
<dbReference type="GO" id="GO:0000272">
    <property type="term" value="P:polysaccharide catabolic process"/>
    <property type="evidence" value="ECO:0007669"/>
    <property type="project" value="InterPro"/>
</dbReference>
<dbReference type="CDD" id="cd00257">
    <property type="entry name" value="beta-trefoil_FSCN-like"/>
    <property type="match status" value="1"/>
</dbReference>
<dbReference type="GO" id="GO:0004619">
    <property type="term" value="F:phosphoglycerate mutase activity"/>
    <property type="evidence" value="ECO:0007669"/>
    <property type="project" value="UniProtKB-EC"/>
</dbReference>
<evidence type="ECO:0000259" key="13">
    <source>
        <dbReference type="Pfam" id="PF25490"/>
    </source>
</evidence>
<dbReference type="SUPFAM" id="SSF53254">
    <property type="entry name" value="Phosphoglycerate mutase-like"/>
    <property type="match status" value="1"/>
</dbReference>
<dbReference type="STRING" id="3871.A0A4P1R3F7"/>
<dbReference type="InterPro" id="IPR001345">
    <property type="entry name" value="PG/BPGM_mutase_AS"/>
</dbReference>
<dbReference type="GO" id="GO:0004553">
    <property type="term" value="F:hydrolase activity, hydrolyzing O-glycosyl compounds"/>
    <property type="evidence" value="ECO:0007669"/>
    <property type="project" value="InterPro"/>
</dbReference>
<dbReference type="GO" id="GO:0051015">
    <property type="term" value="F:actin filament binding"/>
    <property type="evidence" value="ECO:0007669"/>
    <property type="project" value="InterPro"/>
</dbReference>
<feature type="binding site" evidence="9">
    <location>
        <begin position="955"/>
        <end position="956"/>
    </location>
    <ligand>
        <name>substrate</name>
    </ligand>
</feature>